<gene>
    <name evidence="1" type="ORF">IWW38_003434</name>
</gene>
<evidence type="ECO:0000313" key="2">
    <source>
        <dbReference type="Proteomes" id="UP001139981"/>
    </source>
</evidence>
<accession>A0ACC1M1B5</accession>
<sequence>MFTPLQEALKKLREVREIEQSQPKRQAVPTAVPSPPQAIADDMDDFDFGDADVFDDLLVEDMAMPSDLPTMTQPTSVQPPMPSPVKPTATPQSVSRLAAFTYAKSPQKTAASQHQPTNGSQIPYSSSNSQILPVASLSRQVSCEVSQQDSLSTPRPASSNSRVPGQASDFVTTVVNASKRRVTSLAQQRQEIPGPAGLVGQPIPCAIAPTQRPTSAFKTPLSRQTRNEQQSSDVDFEGGTWAAMLDHLGMPPYGLSTAKSVTRTEEMATWPISRVLELTRSQKIPTMLVQLREVGSS</sequence>
<keyword evidence="2" id="KW-1185">Reference proteome</keyword>
<protein>
    <submittedName>
        <fullName evidence="1">Uncharacterized protein</fullName>
    </submittedName>
</protein>
<name>A0ACC1M1B5_9FUNG</name>
<feature type="non-terminal residue" evidence="1">
    <location>
        <position position="297"/>
    </location>
</feature>
<organism evidence="1 2">
    <name type="scientific">Coemansia aciculifera</name>
    <dbReference type="NCBI Taxonomy" id="417176"/>
    <lineage>
        <taxon>Eukaryota</taxon>
        <taxon>Fungi</taxon>
        <taxon>Fungi incertae sedis</taxon>
        <taxon>Zoopagomycota</taxon>
        <taxon>Kickxellomycotina</taxon>
        <taxon>Kickxellomycetes</taxon>
        <taxon>Kickxellales</taxon>
        <taxon>Kickxellaceae</taxon>
        <taxon>Coemansia</taxon>
    </lineage>
</organism>
<dbReference type="EMBL" id="JANBVB010000865">
    <property type="protein sequence ID" value="KAJ2891893.1"/>
    <property type="molecule type" value="Genomic_DNA"/>
</dbReference>
<comment type="caution">
    <text evidence="1">The sequence shown here is derived from an EMBL/GenBank/DDBJ whole genome shotgun (WGS) entry which is preliminary data.</text>
</comment>
<evidence type="ECO:0000313" key="1">
    <source>
        <dbReference type="EMBL" id="KAJ2891893.1"/>
    </source>
</evidence>
<proteinExistence type="predicted"/>
<reference evidence="1" key="1">
    <citation type="submission" date="2022-07" db="EMBL/GenBank/DDBJ databases">
        <title>Phylogenomic reconstructions and comparative analyses of Kickxellomycotina fungi.</title>
        <authorList>
            <person name="Reynolds N.K."/>
            <person name="Stajich J.E."/>
            <person name="Barry K."/>
            <person name="Grigoriev I.V."/>
            <person name="Crous P."/>
            <person name="Smith M.E."/>
        </authorList>
    </citation>
    <scope>NUCLEOTIDE SEQUENCE</scope>
    <source>
        <strain evidence="1">CBS 190363</strain>
    </source>
</reference>
<dbReference type="Proteomes" id="UP001139981">
    <property type="component" value="Unassembled WGS sequence"/>
</dbReference>